<feature type="region of interest" description="Disordered" evidence="1">
    <location>
        <begin position="39"/>
        <end position="58"/>
    </location>
</feature>
<evidence type="ECO:0000313" key="3">
    <source>
        <dbReference type="EMBL" id="GMN58896.1"/>
    </source>
</evidence>
<name>A0AA88J118_FICCA</name>
<keyword evidence="2" id="KW-0812">Transmembrane</keyword>
<keyword evidence="2" id="KW-1133">Transmembrane helix</keyword>
<protein>
    <submittedName>
        <fullName evidence="3">Uncharacterized protein</fullName>
    </submittedName>
</protein>
<evidence type="ECO:0000256" key="1">
    <source>
        <dbReference type="SAM" id="MobiDB-lite"/>
    </source>
</evidence>
<accession>A0AA88J118</accession>
<organism evidence="3 4">
    <name type="scientific">Ficus carica</name>
    <name type="common">Common fig</name>
    <dbReference type="NCBI Taxonomy" id="3494"/>
    <lineage>
        <taxon>Eukaryota</taxon>
        <taxon>Viridiplantae</taxon>
        <taxon>Streptophyta</taxon>
        <taxon>Embryophyta</taxon>
        <taxon>Tracheophyta</taxon>
        <taxon>Spermatophyta</taxon>
        <taxon>Magnoliopsida</taxon>
        <taxon>eudicotyledons</taxon>
        <taxon>Gunneridae</taxon>
        <taxon>Pentapetalae</taxon>
        <taxon>rosids</taxon>
        <taxon>fabids</taxon>
        <taxon>Rosales</taxon>
        <taxon>Moraceae</taxon>
        <taxon>Ficeae</taxon>
        <taxon>Ficus</taxon>
    </lineage>
</organism>
<dbReference type="EMBL" id="BTGU01000082">
    <property type="protein sequence ID" value="GMN58896.1"/>
    <property type="molecule type" value="Genomic_DNA"/>
</dbReference>
<dbReference type="AlphaFoldDB" id="A0AA88J118"/>
<gene>
    <name evidence="3" type="ORF">TIFTF001_027991</name>
</gene>
<keyword evidence="4" id="KW-1185">Reference proteome</keyword>
<evidence type="ECO:0000256" key="2">
    <source>
        <dbReference type="SAM" id="Phobius"/>
    </source>
</evidence>
<comment type="caution">
    <text evidence="3">The sequence shown here is derived from an EMBL/GenBank/DDBJ whole genome shotgun (WGS) entry which is preliminary data.</text>
</comment>
<feature type="transmembrane region" description="Helical" evidence="2">
    <location>
        <begin position="161"/>
        <end position="181"/>
    </location>
</feature>
<keyword evidence="2" id="KW-0472">Membrane</keyword>
<reference evidence="3" key="1">
    <citation type="submission" date="2023-07" db="EMBL/GenBank/DDBJ databases">
        <title>draft genome sequence of fig (Ficus carica).</title>
        <authorList>
            <person name="Takahashi T."/>
            <person name="Nishimura K."/>
        </authorList>
    </citation>
    <scope>NUCLEOTIDE SEQUENCE</scope>
</reference>
<dbReference type="Proteomes" id="UP001187192">
    <property type="component" value="Unassembled WGS sequence"/>
</dbReference>
<evidence type="ECO:0000313" key="4">
    <source>
        <dbReference type="Proteomes" id="UP001187192"/>
    </source>
</evidence>
<proteinExistence type="predicted"/>
<sequence length="185" mass="20757">MERLRSPLTAFVVGDPQGSAKTRSQSMQRLRAMGREPTRRISYPGRNPHGSSAPWQRRQWARKEEIFRQQRRRRGGRGAFPHGQSICARFGNLPLRRQIHDGGGGGIATEVTRGLRRSRGWKLSPVGDGFWPDLDNQPPHLVEFVRPTVDGSCFFTRRRGLVLLATAAEVAVLAVVARTLAGLRR</sequence>